<keyword evidence="4 8" id="KW-0812">Transmembrane</keyword>
<dbReference type="GO" id="GO:0005886">
    <property type="term" value="C:plasma membrane"/>
    <property type="evidence" value="ECO:0007669"/>
    <property type="project" value="UniProtKB-SubCell"/>
</dbReference>
<keyword evidence="6 8" id="KW-0472">Membrane</keyword>
<feature type="transmembrane region" description="Helical" evidence="8">
    <location>
        <begin position="265"/>
        <end position="286"/>
    </location>
</feature>
<keyword evidence="2" id="KW-0813">Transport</keyword>
<dbReference type="Gene3D" id="1.20.1250.20">
    <property type="entry name" value="MFS general substrate transporter like domains"/>
    <property type="match status" value="1"/>
</dbReference>
<dbReference type="Pfam" id="PF05977">
    <property type="entry name" value="MFS_3"/>
    <property type="match status" value="1"/>
</dbReference>
<evidence type="ECO:0000256" key="3">
    <source>
        <dbReference type="ARBA" id="ARBA00022475"/>
    </source>
</evidence>
<protein>
    <submittedName>
        <fullName evidence="10">MFS family permease</fullName>
    </submittedName>
</protein>
<dbReference type="PANTHER" id="PTHR23513:SF9">
    <property type="entry name" value="ENTEROBACTIN EXPORTER ENTS"/>
    <property type="match status" value="1"/>
</dbReference>
<sequence>MPGVQSGLRRVAVDTRPLRIPAYRRLLTGQGVSFIGFQLTSVAVSAQVYDITRSSLWVGLLGPANLIPLVVFGLWGGAVADAVDRRRLLITGSFVAWAATLALLLHAWARVDSVLFIIVVIAVQSTGFAVTSPTRGAIIPRLVPTERVAAANTLNFLVSSAGSVAGPLLAGLVLARSGYATAYLIDAVLFTAGLYAALRLPRLPPIGDIVRPGLRSVVDGLRYIGGHPVVLMSFVVDIIAMAFALPRALFPELTAERFGGSPVAFGWLSASIAIGSVAAGLLSGWVGRVRRQGLALTWVIALWGLTVAAAAFTHDLWLAVALLAVGGALDLVSAVWRQTILQTYAPDEMRGRMQGVFMVVVAGGPRLGDLRAGATASAFGLVPAWAGGGLICAVLVVAAGLAVPAFRRYDAGLRLARGPDDADQRSRSGHTRDGDAEQ</sequence>
<feature type="transmembrane region" description="Helical" evidence="8">
    <location>
        <begin position="55"/>
        <end position="76"/>
    </location>
</feature>
<dbReference type="EMBL" id="JACHIU010000001">
    <property type="protein sequence ID" value="MBB6471763.1"/>
    <property type="molecule type" value="Genomic_DNA"/>
</dbReference>
<evidence type="ECO:0000313" key="11">
    <source>
        <dbReference type="Proteomes" id="UP000555564"/>
    </source>
</evidence>
<comment type="caution">
    <text evidence="10">The sequence shown here is derived from an EMBL/GenBank/DDBJ whole genome shotgun (WGS) entry which is preliminary data.</text>
</comment>
<dbReference type="PANTHER" id="PTHR23513">
    <property type="entry name" value="INTEGRAL MEMBRANE EFFLUX PROTEIN-RELATED"/>
    <property type="match status" value="1"/>
</dbReference>
<dbReference type="InterPro" id="IPR010290">
    <property type="entry name" value="TM_effector"/>
</dbReference>
<feature type="transmembrane region" description="Helical" evidence="8">
    <location>
        <begin position="114"/>
        <end position="132"/>
    </location>
</feature>
<evidence type="ECO:0000256" key="4">
    <source>
        <dbReference type="ARBA" id="ARBA00022692"/>
    </source>
</evidence>
<dbReference type="GO" id="GO:0022857">
    <property type="term" value="F:transmembrane transporter activity"/>
    <property type="evidence" value="ECO:0007669"/>
    <property type="project" value="InterPro"/>
</dbReference>
<feature type="transmembrane region" description="Helical" evidence="8">
    <location>
        <begin position="180"/>
        <end position="200"/>
    </location>
</feature>
<feature type="transmembrane region" description="Helical" evidence="8">
    <location>
        <begin position="26"/>
        <end position="49"/>
    </location>
</feature>
<feature type="transmembrane region" description="Helical" evidence="8">
    <location>
        <begin position="293"/>
        <end position="311"/>
    </location>
</feature>
<feature type="region of interest" description="Disordered" evidence="7">
    <location>
        <begin position="418"/>
        <end position="438"/>
    </location>
</feature>
<keyword evidence="3" id="KW-1003">Cell membrane</keyword>
<feature type="transmembrane region" description="Helical" evidence="8">
    <location>
        <begin position="385"/>
        <end position="406"/>
    </location>
</feature>
<dbReference type="InterPro" id="IPR020846">
    <property type="entry name" value="MFS_dom"/>
</dbReference>
<evidence type="ECO:0000256" key="6">
    <source>
        <dbReference type="ARBA" id="ARBA00023136"/>
    </source>
</evidence>
<feature type="transmembrane region" description="Helical" evidence="8">
    <location>
        <begin position="88"/>
        <end position="108"/>
    </location>
</feature>
<evidence type="ECO:0000256" key="7">
    <source>
        <dbReference type="SAM" id="MobiDB-lite"/>
    </source>
</evidence>
<dbReference type="Proteomes" id="UP000555564">
    <property type="component" value="Unassembled WGS sequence"/>
</dbReference>
<gene>
    <name evidence="10" type="ORF">BJ992_001194</name>
</gene>
<organism evidence="10 11">
    <name type="scientific">Sphaerisporangium rubeum</name>
    <dbReference type="NCBI Taxonomy" id="321317"/>
    <lineage>
        <taxon>Bacteria</taxon>
        <taxon>Bacillati</taxon>
        <taxon>Actinomycetota</taxon>
        <taxon>Actinomycetes</taxon>
        <taxon>Streptosporangiales</taxon>
        <taxon>Streptosporangiaceae</taxon>
        <taxon>Sphaerisporangium</taxon>
    </lineage>
</organism>
<feature type="transmembrane region" description="Helical" evidence="8">
    <location>
        <begin position="153"/>
        <end position="174"/>
    </location>
</feature>
<proteinExistence type="predicted"/>
<evidence type="ECO:0000259" key="9">
    <source>
        <dbReference type="PROSITE" id="PS50850"/>
    </source>
</evidence>
<keyword evidence="5 8" id="KW-1133">Transmembrane helix</keyword>
<evidence type="ECO:0000256" key="8">
    <source>
        <dbReference type="SAM" id="Phobius"/>
    </source>
</evidence>
<feature type="transmembrane region" description="Helical" evidence="8">
    <location>
        <begin position="317"/>
        <end position="336"/>
    </location>
</feature>
<dbReference type="CDD" id="cd06173">
    <property type="entry name" value="MFS_MefA_like"/>
    <property type="match status" value="1"/>
</dbReference>
<comment type="subcellular location">
    <subcellularLocation>
        <location evidence="1">Cell inner membrane</location>
        <topology evidence="1">Multi-pass membrane protein</topology>
    </subcellularLocation>
</comment>
<evidence type="ECO:0000256" key="1">
    <source>
        <dbReference type="ARBA" id="ARBA00004429"/>
    </source>
</evidence>
<dbReference type="RefSeq" id="WP_184978932.1">
    <property type="nucleotide sequence ID" value="NZ_BAAALO010000025.1"/>
</dbReference>
<evidence type="ECO:0000256" key="2">
    <source>
        <dbReference type="ARBA" id="ARBA00022448"/>
    </source>
</evidence>
<dbReference type="InterPro" id="IPR036259">
    <property type="entry name" value="MFS_trans_sf"/>
</dbReference>
<evidence type="ECO:0000313" key="10">
    <source>
        <dbReference type="EMBL" id="MBB6471763.1"/>
    </source>
</evidence>
<accession>A0A7X0ID36</accession>
<feature type="domain" description="Major facilitator superfamily (MFS) profile" evidence="9">
    <location>
        <begin position="214"/>
        <end position="438"/>
    </location>
</feature>
<dbReference type="PROSITE" id="PS50850">
    <property type="entry name" value="MFS"/>
    <property type="match status" value="1"/>
</dbReference>
<reference evidence="10 11" key="1">
    <citation type="submission" date="2020-08" db="EMBL/GenBank/DDBJ databases">
        <title>Sequencing the genomes of 1000 actinobacteria strains.</title>
        <authorList>
            <person name="Klenk H.-P."/>
        </authorList>
    </citation>
    <scope>NUCLEOTIDE SEQUENCE [LARGE SCALE GENOMIC DNA]</scope>
    <source>
        <strain evidence="10 11">DSM 44936</strain>
    </source>
</reference>
<dbReference type="SUPFAM" id="SSF103473">
    <property type="entry name" value="MFS general substrate transporter"/>
    <property type="match status" value="1"/>
</dbReference>
<dbReference type="AlphaFoldDB" id="A0A7X0ID36"/>
<keyword evidence="11" id="KW-1185">Reference proteome</keyword>
<feature type="transmembrane region" description="Helical" evidence="8">
    <location>
        <begin position="221"/>
        <end position="245"/>
    </location>
</feature>
<evidence type="ECO:0000256" key="5">
    <source>
        <dbReference type="ARBA" id="ARBA00022989"/>
    </source>
</evidence>
<name>A0A7X0ID36_9ACTN</name>